<dbReference type="SUPFAM" id="SSF53474">
    <property type="entry name" value="alpha/beta-Hydrolases"/>
    <property type="match status" value="1"/>
</dbReference>
<evidence type="ECO:0000313" key="5">
    <source>
        <dbReference type="Proteomes" id="UP000054988"/>
    </source>
</evidence>
<dbReference type="Pfam" id="PF00561">
    <property type="entry name" value="Abhydrolase_1"/>
    <property type="match status" value="1"/>
</dbReference>
<evidence type="ECO:0000256" key="2">
    <source>
        <dbReference type="ARBA" id="ARBA00038334"/>
    </source>
</evidence>
<dbReference type="eggNOG" id="KOG4178">
    <property type="taxonomic scope" value="Eukaryota"/>
</dbReference>
<comment type="similarity">
    <text evidence="2">Belongs to the AB hydrolase superfamily. Epoxide hydrolase family.</text>
</comment>
<evidence type="ECO:0000313" key="4">
    <source>
        <dbReference type="EMBL" id="KTB34642.1"/>
    </source>
</evidence>
<dbReference type="AlphaFoldDB" id="A0A0W0FEP7"/>
<keyword evidence="1" id="KW-0378">Hydrolase</keyword>
<comment type="caution">
    <text evidence="4">The sequence shown here is derived from an EMBL/GenBank/DDBJ whole genome shotgun (WGS) entry which is preliminary data.</text>
</comment>
<dbReference type="InterPro" id="IPR029058">
    <property type="entry name" value="AB_hydrolase_fold"/>
</dbReference>
<accession>A0A0W0FEP7</accession>
<evidence type="ECO:0000259" key="3">
    <source>
        <dbReference type="Pfam" id="PF00561"/>
    </source>
</evidence>
<evidence type="ECO:0000256" key="1">
    <source>
        <dbReference type="ARBA" id="ARBA00022801"/>
    </source>
</evidence>
<dbReference type="GO" id="GO:0016787">
    <property type="term" value="F:hydrolase activity"/>
    <property type="evidence" value="ECO:0007669"/>
    <property type="project" value="UniProtKB-KW"/>
</dbReference>
<dbReference type="InterPro" id="IPR000073">
    <property type="entry name" value="AB_hydrolase_1"/>
</dbReference>
<feature type="domain" description="AB hydrolase-1" evidence="3">
    <location>
        <begin position="32"/>
        <end position="107"/>
    </location>
</feature>
<dbReference type="PANTHER" id="PTHR43329">
    <property type="entry name" value="EPOXIDE HYDROLASE"/>
    <property type="match status" value="1"/>
</dbReference>
<proteinExistence type="inferred from homology"/>
<dbReference type="Proteomes" id="UP000054988">
    <property type="component" value="Unassembled WGS sequence"/>
</dbReference>
<protein>
    <recommendedName>
        <fullName evidence="3">AB hydrolase-1 domain-containing protein</fullName>
    </recommendedName>
</protein>
<organism evidence="4 5">
    <name type="scientific">Moniliophthora roreri</name>
    <name type="common">Frosty pod rot fungus</name>
    <name type="synonym">Monilia roreri</name>
    <dbReference type="NCBI Taxonomy" id="221103"/>
    <lineage>
        <taxon>Eukaryota</taxon>
        <taxon>Fungi</taxon>
        <taxon>Dikarya</taxon>
        <taxon>Basidiomycota</taxon>
        <taxon>Agaricomycotina</taxon>
        <taxon>Agaricomycetes</taxon>
        <taxon>Agaricomycetidae</taxon>
        <taxon>Agaricales</taxon>
        <taxon>Marasmiineae</taxon>
        <taxon>Marasmiaceae</taxon>
        <taxon>Moniliophthora</taxon>
    </lineage>
</organism>
<dbReference type="EMBL" id="LATX01002055">
    <property type="protein sequence ID" value="KTB34642.1"/>
    <property type="molecule type" value="Genomic_DNA"/>
</dbReference>
<dbReference type="Gene3D" id="3.40.50.1820">
    <property type="entry name" value="alpha/beta hydrolase"/>
    <property type="match status" value="1"/>
</dbReference>
<reference evidence="4 5" key="1">
    <citation type="submission" date="2015-12" db="EMBL/GenBank/DDBJ databases">
        <title>Draft genome sequence of Moniliophthora roreri, the causal agent of frosty pod rot of cacao.</title>
        <authorList>
            <person name="Aime M.C."/>
            <person name="Diaz-Valderrama J.R."/>
            <person name="Kijpornyongpan T."/>
            <person name="Phillips-Mora W."/>
        </authorList>
    </citation>
    <scope>NUCLEOTIDE SEQUENCE [LARGE SCALE GENOMIC DNA]</scope>
    <source>
        <strain evidence="4 5">MCA 2952</strain>
    </source>
</reference>
<name>A0A0W0FEP7_MONRR</name>
<gene>
    <name evidence="4" type="ORF">WG66_12806</name>
</gene>
<dbReference type="PRINTS" id="PR00412">
    <property type="entry name" value="EPOXHYDRLASE"/>
</dbReference>
<sequence length="330" mass="37020">MDTISYRTVQTSRGMTYHYYFLSPRQEGGKMLLLIHGFQDSSFNWHHQVTYLEERGYGLIVPDMLGYGGSSEPTDPNAYRHSLIANDLKDILDAEHIQQAIVIGHDCNCSLGHIPPRACSGLGLSYCGILTPPPPGAKFDLNACNERTKKGFGYEVFGYWEFFSASDAGEVTRANFETMFDIFFPANYEMRKTDFIPVGAYRASLTSGKVYPPAEWISPQERARITETLQKGGFEAPSCYYKVQTSGNQTEDAQQISSEKRDFPKIPIFLGDTLKDPAAREELILCAFGIPESPLTGENVTKKAFHAGHWLMFEKPNEVSEALNGWLESF</sequence>
<dbReference type="InterPro" id="IPR000639">
    <property type="entry name" value="Epox_hydrolase-like"/>
</dbReference>